<accession>W7EZT4</accession>
<gene>
    <name evidence="1" type="ORF">PFBG_03212</name>
</gene>
<dbReference type="Proteomes" id="UP000030688">
    <property type="component" value="Unassembled WGS sequence"/>
</dbReference>
<reference evidence="2" key="1">
    <citation type="submission" date="2007-11" db="EMBL/GenBank/DDBJ databases">
        <authorList>
            <consortium name="The Broad Institute Genome Sequencing Platform"/>
            <person name="Volkman S.K."/>
            <person name="Daily J.P."/>
            <person name="Sarr O."/>
            <person name="Ndiaye D."/>
            <person name="Ndir O."/>
            <person name="Mboup S."/>
            <person name="Lukens A."/>
            <person name="Stange-Thomann N."/>
            <person name="Mauceli E."/>
            <person name="Gnerre S."/>
            <person name="Jaffe D."/>
            <person name="Zainoun J."/>
            <person name="Wiegand R.C."/>
            <person name="Birren B."/>
            <person name="Galagan J."/>
            <person name="Lander E."/>
            <person name="Wirth D.F."/>
        </authorList>
    </citation>
    <scope>NUCLEOTIDE SEQUENCE [LARGE SCALE GENOMIC DNA]</scope>
    <source>
        <strain evidence="2">7G8</strain>
    </source>
</reference>
<organism evidence="1 2">
    <name type="scientific">Plasmodium falciparum (isolate 7G8)</name>
    <dbReference type="NCBI Taxonomy" id="57266"/>
    <lineage>
        <taxon>Eukaryota</taxon>
        <taxon>Sar</taxon>
        <taxon>Alveolata</taxon>
        <taxon>Apicomplexa</taxon>
        <taxon>Aconoidasida</taxon>
        <taxon>Haemosporida</taxon>
        <taxon>Plasmodiidae</taxon>
        <taxon>Plasmodium</taxon>
        <taxon>Plasmodium (Laverania)</taxon>
    </lineage>
</organism>
<proteinExistence type="predicted"/>
<dbReference type="AlphaFoldDB" id="W7EZT4"/>
<dbReference type="EMBL" id="KE123622">
    <property type="protein sequence ID" value="EUR70647.1"/>
    <property type="molecule type" value="Genomic_DNA"/>
</dbReference>
<reference evidence="1 2" key="2">
    <citation type="submission" date="2013-02" db="EMBL/GenBank/DDBJ databases">
        <title>The Genome Sequence of Plasmodium falciparum 7G8.</title>
        <authorList>
            <consortium name="The Broad Institute Genome Sequencing Platform"/>
            <consortium name="The Broad Institute Genome Sequencing Center for Infectious Disease"/>
            <person name="Neafsey D."/>
            <person name="Cheeseman I."/>
            <person name="Volkman S."/>
            <person name="Adams J."/>
            <person name="Walker B."/>
            <person name="Young S.K."/>
            <person name="Zeng Q."/>
            <person name="Gargeya S."/>
            <person name="Fitzgerald M."/>
            <person name="Haas B."/>
            <person name="Abouelleil A."/>
            <person name="Alvarado L."/>
            <person name="Arachchi H.M."/>
            <person name="Berlin A.M."/>
            <person name="Chapman S.B."/>
            <person name="Dewar J."/>
            <person name="Goldberg J."/>
            <person name="Griggs A."/>
            <person name="Gujja S."/>
            <person name="Hansen M."/>
            <person name="Howarth C."/>
            <person name="Imamovic A."/>
            <person name="Larimer J."/>
            <person name="McCowan C."/>
            <person name="Murphy C."/>
            <person name="Neiman D."/>
            <person name="Pearson M."/>
            <person name="Priest M."/>
            <person name="Roberts A."/>
            <person name="Saif S."/>
            <person name="Shea T."/>
            <person name="Sisk P."/>
            <person name="Sykes S."/>
            <person name="Wortman J."/>
            <person name="Nusbaum C."/>
            <person name="Birren B."/>
        </authorList>
    </citation>
    <scope>NUCLEOTIDE SEQUENCE [LARGE SCALE GENOMIC DNA]</scope>
    <source>
        <strain evidence="1 2">7G8</strain>
    </source>
</reference>
<sequence>MIESSIQIFLIKHKMISILIKMLFHYSLYKNKTTKFELFKSNKVVFSSAILIDMNNLHKLVVHNMA</sequence>
<protein>
    <submittedName>
        <fullName evidence="1">Uncharacterized protein</fullName>
    </submittedName>
</protein>
<name>W7EZT4_PLAF8</name>
<evidence type="ECO:0000313" key="1">
    <source>
        <dbReference type="EMBL" id="EUR70647.1"/>
    </source>
</evidence>
<evidence type="ECO:0000313" key="2">
    <source>
        <dbReference type="Proteomes" id="UP000030688"/>
    </source>
</evidence>